<evidence type="ECO:0000256" key="2">
    <source>
        <dbReference type="SAM" id="MobiDB-lite"/>
    </source>
</evidence>
<dbReference type="SUPFAM" id="SSF47923">
    <property type="entry name" value="Ypt/Rab-GAP domain of gyp1p"/>
    <property type="match status" value="2"/>
</dbReference>
<dbReference type="PANTHER" id="PTHR47219">
    <property type="entry name" value="RAB GTPASE-ACTIVATING PROTEIN 1-LIKE"/>
    <property type="match status" value="1"/>
</dbReference>
<dbReference type="Gene3D" id="1.10.8.270">
    <property type="entry name" value="putative rabgap domain of human tbc1 domain family member 14 like domains"/>
    <property type="match status" value="1"/>
</dbReference>
<feature type="compositionally biased region" description="Basic and acidic residues" evidence="2">
    <location>
        <begin position="1"/>
        <end position="11"/>
    </location>
</feature>
<feature type="compositionally biased region" description="Basic and acidic residues" evidence="2">
    <location>
        <begin position="429"/>
        <end position="441"/>
    </location>
</feature>
<feature type="compositionally biased region" description="Basic and acidic residues" evidence="2">
    <location>
        <begin position="1102"/>
        <end position="1119"/>
    </location>
</feature>
<keyword evidence="5" id="KW-1185">Reference proteome</keyword>
<dbReference type="InterPro" id="IPR035969">
    <property type="entry name" value="Rab-GAP_TBC_sf"/>
</dbReference>
<dbReference type="PROSITE" id="PS50086">
    <property type="entry name" value="TBC_RABGAP"/>
    <property type="match status" value="1"/>
</dbReference>
<dbReference type="GO" id="GO:0005886">
    <property type="term" value="C:plasma membrane"/>
    <property type="evidence" value="ECO:0007669"/>
    <property type="project" value="UniProtKB-ARBA"/>
</dbReference>
<gene>
    <name evidence="4" type="primary">TBC1D10C</name>
</gene>
<feature type="compositionally biased region" description="Basic and acidic residues" evidence="2">
    <location>
        <begin position="637"/>
        <end position="654"/>
    </location>
</feature>
<name>A0AAR2IHD5_PYGNA</name>
<feature type="region of interest" description="Disordered" evidence="2">
    <location>
        <begin position="667"/>
        <end position="689"/>
    </location>
</feature>
<organism evidence="4 5">
    <name type="scientific">Pygocentrus nattereri</name>
    <name type="common">Red-bellied piranha</name>
    <dbReference type="NCBI Taxonomy" id="42514"/>
    <lineage>
        <taxon>Eukaryota</taxon>
        <taxon>Metazoa</taxon>
        <taxon>Chordata</taxon>
        <taxon>Craniata</taxon>
        <taxon>Vertebrata</taxon>
        <taxon>Euteleostomi</taxon>
        <taxon>Actinopterygii</taxon>
        <taxon>Neopterygii</taxon>
        <taxon>Teleostei</taxon>
        <taxon>Ostariophysi</taxon>
        <taxon>Characiformes</taxon>
        <taxon>Characoidei</taxon>
        <taxon>Pygocentrus</taxon>
    </lineage>
</organism>
<feature type="compositionally biased region" description="Polar residues" evidence="2">
    <location>
        <begin position="383"/>
        <end position="398"/>
    </location>
</feature>
<feature type="compositionally biased region" description="Basic and acidic residues" evidence="2">
    <location>
        <begin position="988"/>
        <end position="997"/>
    </location>
</feature>
<proteinExistence type="predicted"/>
<feature type="compositionally biased region" description="Basic and acidic residues" evidence="2">
    <location>
        <begin position="707"/>
        <end position="747"/>
    </location>
</feature>
<dbReference type="GeneTree" id="ENSGT00940000161287"/>
<feature type="compositionally biased region" description="Basic and acidic residues" evidence="2">
    <location>
        <begin position="550"/>
        <end position="573"/>
    </location>
</feature>
<feature type="region of interest" description="Disordered" evidence="2">
    <location>
        <begin position="1"/>
        <end position="23"/>
    </location>
</feature>
<feature type="compositionally biased region" description="Basic and acidic residues" evidence="2">
    <location>
        <begin position="1036"/>
        <end position="1052"/>
    </location>
</feature>
<dbReference type="GeneID" id="108424213"/>
<feature type="compositionally biased region" description="Acidic residues" evidence="2">
    <location>
        <begin position="906"/>
        <end position="917"/>
    </location>
</feature>
<dbReference type="GO" id="GO:0031267">
    <property type="term" value="F:small GTPase binding"/>
    <property type="evidence" value="ECO:0007669"/>
    <property type="project" value="TreeGrafter"/>
</dbReference>
<protein>
    <recommendedName>
        <fullName evidence="3">Rab-GAP TBC domain-containing protein</fullName>
    </recommendedName>
</protein>
<feature type="compositionally biased region" description="Basic and acidic residues" evidence="2">
    <location>
        <begin position="1005"/>
        <end position="1015"/>
    </location>
</feature>
<feature type="region of interest" description="Disordered" evidence="2">
    <location>
        <begin position="702"/>
        <end position="747"/>
    </location>
</feature>
<feature type="region of interest" description="Disordered" evidence="2">
    <location>
        <begin position="1237"/>
        <end position="1493"/>
    </location>
</feature>
<sequence>MSGHSEQKADEQGTPDSLGLSGAETDRYGFLLGNGDAQSHSDEPCPQLVRHREMKWLGLMNQWDQVLEKKNSKIKGQCQKGIPASVRAKCWPLLCGATHRKEKNQELYKTLDSAPGQQSWIDVIKRDTDRQFPFHEMFLNKDSHGQQGLLRVLKAYTQFRPEEGYCQAQGPVAAVLLMNMPMEEAFWCLVQISELYLPGYYSPLLEGVLFDAAVLSSVLKRTCPAAYKHLQRQGVEPLMFATDWLMCLYSRHLPFNTLLRVWDLFFCYGVRVLFQVAVVLVRRCLGEARQRKECEGQMETLEQLRGVRGRVQHEPADAFIQEVCSVPLSLGELQRQTEKELVKWRKERPGSTFDPRDRCHGYHMVWEKWKEKEKENEKKERQSGNLTVPLTRSHSSLSPAILRKKWRKRGSKADTEEWDGGRRRFSQGVKEENSDGEERRRSVCSAAGEIRLKMDGMTHESGMRFKKDCNNVAQHEQLDRWSSSELSDHSAPVFEEEENDPPENVTQMDCDGRDRPTAAEKDLQTGKSQEETETQTATPQSQDSIQTQQDNEKEETQTDGNKQDKETTLHQEGNDDETQQVEEPQTSQQEEETHVTTDQHKEETQRNSRDQEDRVEVKISEQEGALQVNSPQAAETEENRNILEEETDITRSKQEKEIELNVELQGSCTQQAAEMEGNGNLEEEETELNRCKRDQEIQININEQQEEIQKDVSEQETETEIHRKKQDEKVHLGSSKQEEEIHQDSCKEGTEIHQDSCKEGAEIHQDSCKEGAEIHQDSCKEGEEIHQDSCKEGAEIHQDSCKEGAEIHQDSCKEGAEIHQDSCKEGAEIHQDSCKEGEEIHQDSCKEGAEIHQDSCKEGEEIHQDSCKEGAEIHQDSCKEGAEIHQDSCKEGEEIHQDSCKEEEEIHLDSCKEEEEIHLDSRKEEEEIHQDSIKQEEEKDIHNKIHEGQIHLNSSKQDEETETHSISQEEVHLEKVTELFSSGQEVLKSNEQEKERQINSSEQELDVHTTSKQEDCEATSSNEEEKTPKCLIHKLNAPEEKQRKQDAEEANKEQQVLEMQTSEEQDTLPLQTQEKDIQKEEMGLESKKEEEEIQQEQVTESELSKEMEKDVQITDKPGESEEPSEEAVIGEEEIVDRNSNHQSADEETLQTVEMDLSATSESSQVVECPPQTDNLSKVEDGHTVDEDMPHTVSASSSTFIHVQQETELECSGTPVSSQVVEPSPQVENLEVKTVPEVQPAIPEHWEVSTTSGNPEPQQPADIIVAGDVEIQNDPVSGQAQSANIPKPASSNPHPLLRLRRSSSSHTSYPTILSENTFRDPHQSDEQEHSTHTETTKADNVTSTKNLTQQAQAPEAAAAKDVPQGKTHTLQQESKPKRKGLFHRFRGETTPKSPVPKILIQDFSEGEEKLSSKERRRRRREKERKEKEEEKERKKREKELEKEKEKERKKPQTRGKSFQVLSKKSDDSDAGQGSSGSQTLRSKRNSAPHSESYF</sequence>
<feature type="domain" description="Rab-GAP TBC" evidence="3">
    <location>
        <begin position="81"/>
        <end position="269"/>
    </location>
</feature>
<dbReference type="SMART" id="SM00164">
    <property type="entry name" value="TBC"/>
    <property type="match status" value="1"/>
</dbReference>
<feature type="compositionally biased region" description="Polar residues" evidence="2">
    <location>
        <begin position="1337"/>
        <end position="1347"/>
    </location>
</feature>
<evidence type="ECO:0000313" key="4">
    <source>
        <dbReference type="Ensembl" id="ENSPNAP00000038665.1"/>
    </source>
</evidence>
<evidence type="ECO:0000256" key="1">
    <source>
        <dbReference type="ARBA" id="ARBA00022468"/>
    </source>
</evidence>
<dbReference type="Gene3D" id="1.10.10.750">
    <property type="entry name" value="Ypt/Rab-GAP domain of gyp1p, domain 1"/>
    <property type="match status" value="1"/>
</dbReference>
<feature type="region of interest" description="Disordered" evidence="2">
    <location>
        <begin position="906"/>
        <end position="1188"/>
    </location>
</feature>
<feature type="compositionally biased region" description="Low complexity" evidence="2">
    <location>
        <begin position="1348"/>
        <end position="1358"/>
    </location>
</feature>
<dbReference type="FunFam" id="1.10.8.270:FF:000007">
    <property type="entry name" value="TBC1 domain family member 10A"/>
    <property type="match status" value="1"/>
</dbReference>
<dbReference type="GO" id="GO:0005096">
    <property type="term" value="F:GTPase activator activity"/>
    <property type="evidence" value="ECO:0007669"/>
    <property type="project" value="UniProtKB-KW"/>
</dbReference>
<dbReference type="Ensembl" id="ENSPNAT00000060042.1">
    <property type="protein sequence ID" value="ENSPNAP00000038665.1"/>
    <property type="gene ID" value="ENSPNAG00000035240.1"/>
</dbReference>
<feature type="compositionally biased region" description="Basic and acidic residues" evidence="2">
    <location>
        <begin position="967"/>
        <end position="977"/>
    </location>
</feature>
<feature type="compositionally biased region" description="Polar residues" evidence="2">
    <location>
        <begin position="1157"/>
        <end position="1175"/>
    </location>
</feature>
<feature type="compositionally biased region" description="Basic and acidic residues" evidence="2">
    <location>
        <begin position="1073"/>
        <end position="1090"/>
    </location>
</feature>
<accession>A0AAR2IHD5</accession>
<feature type="compositionally biased region" description="Basic and acidic residues" evidence="2">
    <location>
        <begin position="591"/>
        <end position="621"/>
    </location>
</feature>
<feature type="region of interest" description="Disordered" evidence="2">
    <location>
        <begin position="476"/>
        <end position="654"/>
    </location>
</feature>
<feature type="compositionally biased region" description="Basic and acidic residues" evidence="2">
    <location>
        <begin position="373"/>
        <end position="382"/>
    </location>
</feature>
<dbReference type="InterPro" id="IPR000195">
    <property type="entry name" value="Rab-GAP-TBC_dom"/>
</dbReference>
<dbReference type="Proteomes" id="UP001501920">
    <property type="component" value="Chromosome 8"/>
</dbReference>
<feature type="compositionally biased region" description="Basic and acidic residues" evidence="2">
    <location>
        <begin position="1316"/>
        <end position="1336"/>
    </location>
</feature>
<feature type="compositionally biased region" description="Basic and acidic residues" evidence="2">
    <location>
        <begin position="411"/>
        <end position="422"/>
    </location>
</feature>
<feature type="compositionally biased region" description="Basic and acidic residues" evidence="2">
    <location>
        <begin position="510"/>
        <end position="530"/>
    </location>
</feature>
<reference evidence="4 5" key="1">
    <citation type="submission" date="2020-10" db="EMBL/GenBank/DDBJ databases">
        <title>Pygocentrus nattereri (red-bellied piranha) genome, fPygNat1, primary haplotype.</title>
        <authorList>
            <person name="Myers G."/>
            <person name="Meyer A."/>
            <person name="Karagic N."/>
            <person name="Pippel M."/>
            <person name="Winkler S."/>
            <person name="Tracey A."/>
            <person name="Wood J."/>
            <person name="Formenti G."/>
            <person name="Howe K."/>
            <person name="Fedrigo O."/>
            <person name="Jarvis E.D."/>
        </authorList>
    </citation>
    <scope>NUCLEOTIDE SEQUENCE [LARGE SCALE GENOMIC DNA]</scope>
</reference>
<feature type="compositionally biased region" description="Low complexity" evidence="2">
    <location>
        <begin position="1303"/>
        <end position="1313"/>
    </location>
</feature>
<dbReference type="FunFam" id="1.10.472.80:FF:000008">
    <property type="entry name" value="TBC1 domain family member 10A"/>
    <property type="match status" value="1"/>
</dbReference>
<reference evidence="4" key="3">
    <citation type="submission" date="2025-09" db="UniProtKB">
        <authorList>
            <consortium name="Ensembl"/>
        </authorList>
    </citation>
    <scope>IDENTIFICATION</scope>
</reference>
<dbReference type="Gene3D" id="1.10.472.80">
    <property type="entry name" value="Ypt/Rab-GAP domain of gyp1p, domain 3"/>
    <property type="match status" value="1"/>
</dbReference>
<dbReference type="Pfam" id="PF00566">
    <property type="entry name" value="RabGAP-TBC"/>
    <property type="match status" value="1"/>
</dbReference>
<dbReference type="PANTHER" id="PTHR47219:SF4">
    <property type="entry name" value="TBC1 DOMAIN FAMILY MEMBER 10A"/>
    <property type="match status" value="1"/>
</dbReference>
<evidence type="ECO:0000313" key="5">
    <source>
        <dbReference type="Proteomes" id="UP001501920"/>
    </source>
</evidence>
<reference evidence="4" key="2">
    <citation type="submission" date="2025-08" db="UniProtKB">
        <authorList>
            <consortium name="Ensembl"/>
        </authorList>
    </citation>
    <scope>IDENTIFICATION</scope>
</reference>
<feature type="region of interest" description="Disordered" evidence="2">
    <location>
        <begin position="373"/>
        <end position="442"/>
    </location>
</feature>
<dbReference type="FunFam" id="1.10.10.750:FF:000001">
    <property type="entry name" value="TBC1 domain family member 10A"/>
    <property type="match status" value="1"/>
</dbReference>
<evidence type="ECO:0000259" key="3">
    <source>
        <dbReference type="PROSITE" id="PS50086"/>
    </source>
</evidence>
<keyword evidence="1" id="KW-0343">GTPase activation</keyword>
<feature type="compositionally biased region" description="Basic and acidic residues" evidence="2">
    <location>
        <begin position="1422"/>
        <end position="1449"/>
    </location>
</feature>
<dbReference type="InterPro" id="IPR050302">
    <property type="entry name" value="Rab_GAP_TBC_domain"/>
</dbReference>
<feature type="compositionally biased region" description="Acidic residues" evidence="2">
    <location>
        <begin position="1120"/>
        <end position="1134"/>
    </location>
</feature>
<feature type="compositionally biased region" description="Basic and acidic residues" evidence="2">
    <location>
        <begin position="918"/>
        <end position="949"/>
    </location>
</feature>
<feature type="compositionally biased region" description="Polar residues" evidence="2">
    <location>
        <begin position="1273"/>
        <end position="1283"/>
    </location>
</feature>
<feature type="compositionally biased region" description="Basic and acidic residues" evidence="2">
    <location>
        <begin position="1176"/>
        <end position="1188"/>
    </location>
</feature>
<dbReference type="RefSeq" id="XP_017547576.2">
    <property type="nucleotide sequence ID" value="XM_017692087.2"/>
</dbReference>